<gene>
    <name evidence="4" type="ORF">LYPA_23C005135</name>
</gene>
<dbReference type="InterPro" id="IPR022150">
    <property type="entry name" value="AKNA_dom"/>
</dbReference>
<dbReference type="PANTHER" id="PTHR21510:SF16">
    <property type="entry name" value="PROTEIN AKNAD1"/>
    <property type="match status" value="1"/>
</dbReference>
<feature type="region of interest" description="Disordered" evidence="2">
    <location>
        <begin position="498"/>
        <end position="609"/>
    </location>
</feature>
<feature type="domain" description="AKNA" evidence="3">
    <location>
        <begin position="326"/>
        <end position="420"/>
    </location>
</feature>
<dbReference type="EMBL" id="CAAGRJ010001672">
    <property type="protein sequence ID" value="VFV19660.1"/>
    <property type="molecule type" value="Genomic_DNA"/>
</dbReference>
<evidence type="ECO:0000313" key="5">
    <source>
        <dbReference type="Proteomes" id="UP000386466"/>
    </source>
</evidence>
<name>A0A485MFM3_LYNPA</name>
<feature type="coiled-coil region" evidence="1">
    <location>
        <begin position="380"/>
        <end position="436"/>
    </location>
</feature>
<feature type="region of interest" description="Disordered" evidence="2">
    <location>
        <begin position="162"/>
        <end position="181"/>
    </location>
</feature>
<dbReference type="PANTHER" id="PTHR21510">
    <property type="entry name" value="AKNA DOMAIN-CONTAINING PROTEIN"/>
    <property type="match status" value="1"/>
</dbReference>
<sequence length="843" mass="95382">MEEASFSEDTTPKPQEHLLFGRDFSQIKIYSDYNFTSKNDILDVSYQIMSTVDDPQKKATYKEMCGNVDITKTWDKMTETVVNKNYDKEKQSTINLDIPANERDPSKSNLSDILLHHLSKEEFLKGQGINCETFPEISNAGCSDEAIIKNIILHYAKNSWPKEQTPELTGPLSPKRDDESSNKLYCSRTMREENTSNLEEPVVAGESSYQETSNFLTKIKSLRDKPKSFQGQPPQKQQTEKAISGNWLKYGHDQVHYQFSDFFKVAPKVKIPKNNIINKPLIIDTEASLSPKLRDKSVMMQDILESISRSNCIEKQKQKRKTTDSSQQTEMEPTIHIHQDNLTGIESETSLFKVSSTSQKDPCPSSSYIFQKITEGKQMCQKLKEQTDQLKTKVQEFSKSIAQDSPCHLQDKKLVLEKLQGHLELLEQEFRDNKEKHLALKQIHRHESPAVSDFDPEREVEGEIFKLEMLLEDVKEKINKGKYTSAVCLPGSSPIIPDDLASTSSPPSNEAVPLCGSMDSQGTLGPSFGAHVGVRGQRAPRQEDPLLRGAWRPGPTALSPQPCRPPYQLPQHRDRPLPSQTNQMAIRLSSDSRENPNNTSGRPSRAETASPSWACSHLVFEWKENMEKKGHRRPSCGRCPTALQEKALHADSILGSDTGHSCYSAPGTGLLSDKCQNCGTKSHNSGRTCGKKPLEEFHYRYNTPGENYLYHSERRNFVQLCFLNDNKNSSSSCSKPEWICSQTSNPKSSQDEHEPIPEKKNKIFTTYSSDIATPTPHFHSCRISGSKSLSNLRSMETESEILNSSLDHALRTATILKETTDRMIRTIAEDLAKVQRWRNRLKY</sequence>
<evidence type="ECO:0000259" key="3">
    <source>
        <dbReference type="Pfam" id="PF12443"/>
    </source>
</evidence>
<keyword evidence="1" id="KW-0175">Coiled coil</keyword>
<organism evidence="4 5">
    <name type="scientific">Lynx pardinus</name>
    <name type="common">Iberian lynx</name>
    <name type="synonym">Felis pardina</name>
    <dbReference type="NCBI Taxonomy" id="191816"/>
    <lineage>
        <taxon>Eukaryota</taxon>
        <taxon>Metazoa</taxon>
        <taxon>Chordata</taxon>
        <taxon>Craniata</taxon>
        <taxon>Vertebrata</taxon>
        <taxon>Euteleostomi</taxon>
        <taxon>Mammalia</taxon>
        <taxon>Eutheria</taxon>
        <taxon>Laurasiatheria</taxon>
        <taxon>Carnivora</taxon>
        <taxon>Feliformia</taxon>
        <taxon>Felidae</taxon>
        <taxon>Felinae</taxon>
        <taxon>Lynx</taxon>
    </lineage>
</organism>
<dbReference type="AlphaFoldDB" id="A0A485MFM3"/>
<feature type="compositionally biased region" description="Polar residues" evidence="2">
    <location>
        <begin position="595"/>
        <end position="609"/>
    </location>
</feature>
<evidence type="ECO:0000313" key="4">
    <source>
        <dbReference type="EMBL" id="VFV19660.1"/>
    </source>
</evidence>
<protein>
    <recommendedName>
        <fullName evidence="3">AKNA domain-containing protein</fullName>
    </recommendedName>
</protein>
<keyword evidence="5" id="KW-1185">Reference proteome</keyword>
<feature type="region of interest" description="Disordered" evidence="2">
    <location>
        <begin position="311"/>
        <end position="334"/>
    </location>
</feature>
<evidence type="ECO:0000256" key="1">
    <source>
        <dbReference type="SAM" id="Coils"/>
    </source>
</evidence>
<dbReference type="InterPro" id="IPR052655">
    <property type="entry name" value="AKNA_Centrosome-Trans_reg"/>
</dbReference>
<reference evidence="4 5" key="1">
    <citation type="submission" date="2019-01" db="EMBL/GenBank/DDBJ databases">
        <authorList>
            <person name="Alioto T."/>
            <person name="Alioto T."/>
        </authorList>
    </citation>
    <scope>NUCLEOTIDE SEQUENCE [LARGE SCALE GENOMIC DNA]</scope>
</reference>
<accession>A0A485MFM3</accession>
<proteinExistence type="predicted"/>
<dbReference type="Pfam" id="PF12443">
    <property type="entry name" value="AKNA"/>
    <property type="match status" value="1"/>
</dbReference>
<evidence type="ECO:0000256" key="2">
    <source>
        <dbReference type="SAM" id="MobiDB-lite"/>
    </source>
</evidence>
<dbReference type="Proteomes" id="UP000386466">
    <property type="component" value="Unassembled WGS sequence"/>
</dbReference>